<reference evidence="10 11" key="1">
    <citation type="submission" date="2019-10" db="EMBL/GenBank/DDBJ databases">
        <title>Vibrio sp. nov. isolated from a shrimp pond.</title>
        <authorList>
            <person name="Gomez-Gil B."/>
            <person name="Enciso-Ibarra J."/>
            <person name="Enciso-Ibarra K."/>
            <person name="Bolan-Mejia C."/>
        </authorList>
    </citation>
    <scope>NUCLEOTIDE SEQUENCE [LARGE SCALE GENOMIC DNA]</scope>
    <source>
        <strain evidence="10 11">CAIM 722</strain>
    </source>
</reference>
<keyword evidence="5 8" id="KW-0812">Transmembrane</keyword>
<sequence>MCSIGTMIFLIMIITPLAITIMLSFNRYDPDLGAIAGTFTLDNFTGIFADPWYWEIFGRTIWVSFLVTLLCAMIAIPEAMILNRMARGWRSIMLVVILSPLLISVVIRSFGWSLLLADNGLINRCLEFFGIPAVTMLYQQTAVIIALVHVMMPFMLIPLWTTIQKMDPEVENAALSLNASRWSTFYKVLLPQMTPGILSGSLIVFALSASSFVIPGILGGRRFKVVATLIYDQYLRELNWPTGAALALILLLANMLIIVNFNRLLQRRYKRKLED</sequence>
<keyword evidence="3 8" id="KW-0813">Transport</keyword>
<feature type="transmembrane region" description="Helical" evidence="8">
    <location>
        <begin position="94"/>
        <end position="117"/>
    </location>
</feature>
<keyword evidence="11" id="KW-1185">Reference proteome</keyword>
<keyword evidence="4" id="KW-1003">Cell membrane</keyword>
<feature type="transmembrane region" description="Helical" evidence="8">
    <location>
        <begin position="6"/>
        <end position="25"/>
    </location>
</feature>
<feature type="transmembrane region" description="Helical" evidence="8">
    <location>
        <begin position="60"/>
        <end position="82"/>
    </location>
</feature>
<dbReference type="InterPro" id="IPR000515">
    <property type="entry name" value="MetI-like"/>
</dbReference>
<dbReference type="PROSITE" id="PS50928">
    <property type="entry name" value="ABC_TM1"/>
    <property type="match status" value="1"/>
</dbReference>
<evidence type="ECO:0000256" key="6">
    <source>
        <dbReference type="ARBA" id="ARBA00022989"/>
    </source>
</evidence>
<feature type="transmembrane region" description="Helical" evidence="8">
    <location>
        <begin position="238"/>
        <end position="261"/>
    </location>
</feature>
<evidence type="ECO:0000256" key="2">
    <source>
        <dbReference type="ARBA" id="ARBA00007069"/>
    </source>
</evidence>
<evidence type="ECO:0000313" key="10">
    <source>
        <dbReference type="EMBL" id="MZI92014.1"/>
    </source>
</evidence>
<evidence type="ECO:0000256" key="5">
    <source>
        <dbReference type="ARBA" id="ARBA00022692"/>
    </source>
</evidence>
<accession>A0A7X4LHH3</accession>
<dbReference type="InterPro" id="IPR035906">
    <property type="entry name" value="MetI-like_sf"/>
</dbReference>
<dbReference type="AlphaFoldDB" id="A0A7X4LHH3"/>
<evidence type="ECO:0000256" key="1">
    <source>
        <dbReference type="ARBA" id="ARBA00004651"/>
    </source>
</evidence>
<gene>
    <name evidence="10" type="ORF">F9817_02195</name>
</gene>
<dbReference type="Proteomes" id="UP000462621">
    <property type="component" value="Unassembled WGS sequence"/>
</dbReference>
<dbReference type="EMBL" id="WEKT01000002">
    <property type="protein sequence ID" value="MZI92014.1"/>
    <property type="molecule type" value="Genomic_DNA"/>
</dbReference>
<dbReference type="Pfam" id="PF00528">
    <property type="entry name" value="BPD_transp_1"/>
    <property type="match status" value="1"/>
</dbReference>
<dbReference type="SUPFAM" id="SSF161098">
    <property type="entry name" value="MetI-like"/>
    <property type="match status" value="1"/>
</dbReference>
<proteinExistence type="inferred from homology"/>
<protein>
    <submittedName>
        <fullName evidence="10">ABC transporter permease subunit</fullName>
    </submittedName>
</protein>
<dbReference type="CDD" id="cd06261">
    <property type="entry name" value="TM_PBP2"/>
    <property type="match status" value="1"/>
</dbReference>
<feature type="transmembrane region" description="Helical" evidence="8">
    <location>
        <begin position="197"/>
        <end position="218"/>
    </location>
</feature>
<dbReference type="GO" id="GO:0005886">
    <property type="term" value="C:plasma membrane"/>
    <property type="evidence" value="ECO:0007669"/>
    <property type="project" value="UniProtKB-SubCell"/>
</dbReference>
<evidence type="ECO:0000313" key="11">
    <source>
        <dbReference type="Proteomes" id="UP000462621"/>
    </source>
</evidence>
<evidence type="ECO:0000256" key="8">
    <source>
        <dbReference type="RuleBase" id="RU363032"/>
    </source>
</evidence>
<dbReference type="PANTHER" id="PTHR42929:SF5">
    <property type="entry name" value="ABC TRANSPORTER PERMEASE PROTEIN"/>
    <property type="match status" value="1"/>
</dbReference>
<dbReference type="GO" id="GO:0055085">
    <property type="term" value="P:transmembrane transport"/>
    <property type="evidence" value="ECO:0007669"/>
    <property type="project" value="InterPro"/>
</dbReference>
<dbReference type="PANTHER" id="PTHR42929">
    <property type="entry name" value="INNER MEMBRANE ABC TRANSPORTER PERMEASE PROTEIN YDCU-RELATED-RELATED"/>
    <property type="match status" value="1"/>
</dbReference>
<evidence type="ECO:0000256" key="7">
    <source>
        <dbReference type="ARBA" id="ARBA00023136"/>
    </source>
</evidence>
<dbReference type="Gene3D" id="1.10.3720.10">
    <property type="entry name" value="MetI-like"/>
    <property type="match status" value="1"/>
</dbReference>
<comment type="subcellular location">
    <subcellularLocation>
        <location evidence="1 8">Cell membrane</location>
        <topology evidence="1 8">Multi-pass membrane protein</topology>
    </subcellularLocation>
</comment>
<feature type="transmembrane region" description="Helical" evidence="8">
    <location>
        <begin position="137"/>
        <end position="157"/>
    </location>
</feature>
<evidence type="ECO:0000259" key="9">
    <source>
        <dbReference type="PROSITE" id="PS50928"/>
    </source>
</evidence>
<evidence type="ECO:0000256" key="3">
    <source>
        <dbReference type="ARBA" id="ARBA00022448"/>
    </source>
</evidence>
<feature type="domain" description="ABC transmembrane type-1" evidence="9">
    <location>
        <begin position="57"/>
        <end position="261"/>
    </location>
</feature>
<name>A0A7X4LHH3_9VIBR</name>
<comment type="similarity">
    <text evidence="2">Belongs to the binding-protein-dependent transport system permease family. CysTW subfamily.</text>
</comment>
<keyword evidence="7 8" id="KW-0472">Membrane</keyword>
<keyword evidence="6 8" id="KW-1133">Transmembrane helix</keyword>
<comment type="caution">
    <text evidence="10">The sequence shown here is derived from an EMBL/GenBank/DDBJ whole genome shotgun (WGS) entry which is preliminary data.</text>
</comment>
<evidence type="ECO:0000256" key="4">
    <source>
        <dbReference type="ARBA" id="ARBA00022475"/>
    </source>
</evidence>
<organism evidence="10 11">
    <name type="scientific">Vibrio eleionomae</name>
    <dbReference type="NCBI Taxonomy" id="2653505"/>
    <lineage>
        <taxon>Bacteria</taxon>
        <taxon>Pseudomonadati</taxon>
        <taxon>Pseudomonadota</taxon>
        <taxon>Gammaproteobacteria</taxon>
        <taxon>Vibrionales</taxon>
        <taxon>Vibrionaceae</taxon>
        <taxon>Vibrio</taxon>
    </lineage>
</organism>